<accession>A0A1U7NYL4</accession>
<proteinExistence type="predicted"/>
<dbReference type="InterPro" id="IPR001107">
    <property type="entry name" value="Band_7"/>
</dbReference>
<dbReference type="Gene3D" id="3.30.479.30">
    <property type="entry name" value="Band 7 domain"/>
    <property type="match status" value="1"/>
</dbReference>
<dbReference type="InterPro" id="IPR000163">
    <property type="entry name" value="Prohibitin"/>
</dbReference>
<dbReference type="CDD" id="cd03401">
    <property type="entry name" value="SPFH_prohibitin"/>
    <property type="match status" value="1"/>
</dbReference>
<feature type="domain" description="Band 7" evidence="2">
    <location>
        <begin position="103"/>
        <end position="276"/>
    </location>
</feature>
<dbReference type="PANTHER" id="PTHR23222">
    <property type="entry name" value="PROHIBITIN"/>
    <property type="match status" value="1"/>
</dbReference>
<dbReference type="EMBL" id="MSTI01000077">
    <property type="protein sequence ID" value="OLV18007.1"/>
    <property type="molecule type" value="Genomic_DNA"/>
</dbReference>
<dbReference type="SUPFAM" id="SSF117892">
    <property type="entry name" value="Band 7/SPFH domain"/>
    <property type="match status" value="1"/>
</dbReference>
<organism evidence="3 4">
    <name type="scientific">Deinococcus marmoris</name>
    <dbReference type="NCBI Taxonomy" id="249408"/>
    <lineage>
        <taxon>Bacteria</taxon>
        <taxon>Thermotogati</taxon>
        <taxon>Deinococcota</taxon>
        <taxon>Deinococci</taxon>
        <taxon>Deinococcales</taxon>
        <taxon>Deinococcaceae</taxon>
        <taxon>Deinococcus</taxon>
    </lineage>
</organism>
<dbReference type="SMART" id="SM00244">
    <property type="entry name" value="PHB"/>
    <property type="match status" value="1"/>
</dbReference>
<dbReference type="PANTHER" id="PTHR23222:SF0">
    <property type="entry name" value="PROHIBITIN 1"/>
    <property type="match status" value="1"/>
</dbReference>
<evidence type="ECO:0000313" key="3">
    <source>
        <dbReference type="EMBL" id="OLV18007.1"/>
    </source>
</evidence>
<dbReference type="Proteomes" id="UP000186607">
    <property type="component" value="Unassembled WGS sequence"/>
</dbReference>
<feature type="region of interest" description="Disordered" evidence="1">
    <location>
        <begin position="50"/>
        <end position="80"/>
    </location>
</feature>
<protein>
    <submittedName>
        <fullName evidence="3">B-cell receptor associated protein-related protein</fullName>
    </submittedName>
</protein>
<reference evidence="3 4" key="1">
    <citation type="submission" date="2017-01" db="EMBL/GenBank/DDBJ databases">
        <title>Genome Analysis of Deinococcus marmoris KOPRI26562.</title>
        <authorList>
            <person name="Kim J.H."/>
            <person name="Oh H.-M."/>
        </authorList>
    </citation>
    <scope>NUCLEOTIDE SEQUENCE [LARGE SCALE GENOMIC DNA]</scope>
    <source>
        <strain evidence="3 4">KOPRI26562</strain>
    </source>
</reference>
<keyword evidence="3" id="KW-0675">Receptor</keyword>
<sequence length="385" mass="41777">MSPLPSLLEFSWKPSAASSEIAVSQPRPERQQWASGPLRRNFYRVDRVSVGMTNPDNDRGSSPLRPNPVNNPSGPPPTPQIRISPRLGWIIGGVVVVGLIVSQSVRVIPAGFVGVVFSALSGVKPSPLEAGLHFVVPFVDQVTLYDARLQEVTLARETAQSDEGSIRARSKEGLDITADVTVQFRIDRNKAAILHKELGRNYINTVLRPQVRSKVRDSIGQFGAADLISNQRTQLETSITTELEKAFTRNNLVLDAILLRELKIPESVANAIEEKQTAEQQVAVETNRLRQSEISAQRAVVKAEGEAKAAVATAKGQAEALSLRGRALKENPQLIQLTVAERLAPGIQTVMLPSDGNFLLDLKSFGTQTLPKVAQTSATPTQPGN</sequence>
<evidence type="ECO:0000256" key="1">
    <source>
        <dbReference type="SAM" id="MobiDB-lite"/>
    </source>
</evidence>
<gene>
    <name evidence="3" type="ORF">BOO71_0007078</name>
</gene>
<feature type="region of interest" description="Disordered" evidence="1">
    <location>
        <begin position="15"/>
        <end position="38"/>
    </location>
</feature>
<evidence type="ECO:0000259" key="2">
    <source>
        <dbReference type="SMART" id="SM00244"/>
    </source>
</evidence>
<evidence type="ECO:0000313" key="4">
    <source>
        <dbReference type="Proteomes" id="UP000186607"/>
    </source>
</evidence>
<dbReference type="GO" id="GO:0016020">
    <property type="term" value="C:membrane"/>
    <property type="evidence" value="ECO:0007669"/>
    <property type="project" value="InterPro"/>
</dbReference>
<keyword evidence="4" id="KW-1185">Reference proteome</keyword>
<dbReference type="InterPro" id="IPR036013">
    <property type="entry name" value="Band_7/SPFH_dom_sf"/>
</dbReference>
<dbReference type="AlphaFoldDB" id="A0A1U7NYL4"/>
<dbReference type="Pfam" id="PF01145">
    <property type="entry name" value="Band_7"/>
    <property type="match status" value="1"/>
</dbReference>
<comment type="caution">
    <text evidence="3">The sequence shown here is derived from an EMBL/GenBank/DDBJ whole genome shotgun (WGS) entry which is preliminary data.</text>
</comment>
<dbReference type="eggNOG" id="COG0330">
    <property type="taxonomic scope" value="Bacteria"/>
</dbReference>
<dbReference type="STRING" id="249408.BOO71_0007078"/>
<name>A0A1U7NYL4_9DEIO</name>